<name>A0A1A9LCD7_9FLAO</name>
<feature type="transmembrane region" description="Helical" evidence="1">
    <location>
        <begin position="199"/>
        <end position="218"/>
    </location>
</feature>
<proteinExistence type="predicted"/>
<dbReference type="Pfam" id="PF14329">
    <property type="entry name" value="DUF4386"/>
    <property type="match status" value="1"/>
</dbReference>
<dbReference type="OrthoDB" id="7060422at2"/>
<dbReference type="STRING" id="1385699.A7A78_14310"/>
<accession>A0A1A9LCD7</accession>
<evidence type="ECO:0008006" key="4">
    <source>
        <dbReference type="Google" id="ProtNLM"/>
    </source>
</evidence>
<dbReference type="Proteomes" id="UP000077552">
    <property type="component" value="Unassembled WGS sequence"/>
</dbReference>
<dbReference type="EMBL" id="LXIE01000033">
    <property type="protein sequence ID" value="OAD90737.1"/>
    <property type="molecule type" value="Genomic_DNA"/>
</dbReference>
<reference evidence="2 3" key="1">
    <citation type="submission" date="2016-05" db="EMBL/GenBank/DDBJ databases">
        <title>Genome sequencing of Vitellibacter soesokkakensis RSSK-12.</title>
        <authorList>
            <person name="Thevarajoo S."/>
            <person name="Selvaratnam C."/>
            <person name="Goh K.M."/>
            <person name="Chan K.-G."/>
            <person name="Chong C.S."/>
        </authorList>
    </citation>
    <scope>NUCLEOTIDE SEQUENCE [LARGE SCALE GENOMIC DNA]</scope>
    <source>
        <strain evidence="2 3">RSSK-12</strain>
    </source>
</reference>
<dbReference type="InterPro" id="IPR025495">
    <property type="entry name" value="DUF4386"/>
</dbReference>
<keyword evidence="3" id="KW-1185">Reference proteome</keyword>
<organism evidence="2 3">
    <name type="scientific">Aequorivita soesokkakensis</name>
    <dbReference type="NCBI Taxonomy" id="1385699"/>
    <lineage>
        <taxon>Bacteria</taxon>
        <taxon>Pseudomonadati</taxon>
        <taxon>Bacteroidota</taxon>
        <taxon>Flavobacteriia</taxon>
        <taxon>Flavobacteriales</taxon>
        <taxon>Flavobacteriaceae</taxon>
        <taxon>Aequorivita</taxon>
    </lineage>
</organism>
<comment type="caution">
    <text evidence="2">The sequence shown here is derived from an EMBL/GenBank/DDBJ whole genome shotgun (WGS) entry which is preliminary data.</text>
</comment>
<sequence>MQIMKQLARISGIAYLIIFLAGFYANFAVLESLIDKNSSAITATNFINNHIQLGNGLLGFGVMLFFDALLVWSLFGLTKSTSKRMSYLASFFRLLHALFFGAALFKLWAAYQITFNATISTNLQNQVSELLLDFDTLWTVGLLFFGVHLLVLGYLALKSITIPKAIGILLMLAAIGYIIDSTAKLMMPNYIDYKDVFEMVVIIPSVIGEFSFTVWLLIKGFKKQSQQEVEKIV</sequence>
<gene>
    <name evidence="2" type="ORF">A7A78_14310</name>
</gene>
<keyword evidence="1" id="KW-1133">Transmembrane helix</keyword>
<protein>
    <recommendedName>
        <fullName evidence="4">DUF4386 domain-containing protein</fullName>
    </recommendedName>
</protein>
<feature type="transmembrane region" description="Helical" evidence="1">
    <location>
        <begin position="87"/>
        <end position="111"/>
    </location>
</feature>
<feature type="transmembrane region" description="Helical" evidence="1">
    <location>
        <begin position="162"/>
        <end position="179"/>
    </location>
</feature>
<evidence type="ECO:0000256" key="1">
    <source>
        <dbReference type="SAM" id="Phobius"/>
    </source>
</evidence>
<feature type="transmembrane region" description="Helical" evidence="1">
    <location>
        <begin position="137"/>
        <end position="155"/>
    </location>
</feature>
<dbReference type="AlphaFoldDB" id="A0A1A9LCD7"/>
<keyword evidence="1" id="KW-0472">Membrane</keyword>
<feature type="transmembrane region" description="Helical" evidence="1">
    <location>
        <begin position="12"/>
        <end position="34"/>
    </location>
</feature>
<evidence type="ECO:0000313" key="2">
    <source>
        <dbReference type="EMBL" id="OAD90737.1"/>
    </source>
</evidence>
<feature type="transmembrane region" description="Helical" evidence="1">
    <location>
        <begin position="54"/>
        <end position="75"/>
    </location>
</feature>
<keyword evidence="1" id="KW-0812">Transmembrane</keyword>
<evidence type="ECO:0000313" key="3">
    <source>
        <dbReference type="Proteomes" id="UP000077552"/>
    </source>
</evidence>